<accession>V4AKU5</accession>
<dbReference type="HOGENOM" id="CLU_029061_3_0_1"/>
<dbReference type="CTD" id="20246098"/>
<proteinExistence type="predicted"/>
<dbReference type="GO" id="GO:0006646">
    <property type="term" value="P:phosphatidylethanolamine biosynthetic process"/>
    <property type="evidence" value="ECO:0007669"/>
    <property type="project" value="UniProtKB-UniPathway"/>
</dbReference>
<dbReference type="OMA" id="KDYHHYH"/>
<keyword evidence="8" id="KW-0456">Lyase</keyword>
<dbReference type="STRING" id="225164.V4AKU5"/>
<dbReference type="AlphaFoldDB" id="V4AKU5"/>
<dbReference type="PANTHER" id="PTHR10067">
    <property type="entry name" value="PHOSPHATIDYLSERINE DECARBOXYLASE"/>
    <property type="match status" value="1"/>
</dbReference>
<evidence type="ECO:0000256" key="2">
    <source>
        <dbReference type="ARBA" id="ARBA00005189"/>
    </source>
</evidence>
<reference evidence="13 14" key="1">
    <citation type="journal article" date="2013" name="Nature">
        <title>Insights into bilaterian evolution from three spiralian genomes.</title>
        <authorList>
            <person name="Simakov O."/>
            <person name="Marletaz F."/>
            <person name="Cho S.J."/>
            <person name="Edsinger-Gonzales E."/>
            <person name="Havlak P."/>
            <person name="Hellsten U."/>
            <person name="Kuo D.H."/>
            <person name="Larsson T."/>
            <person name="Lv J."/>
            <person name="Arendt D."/>
            <person name="Savage R."/>
            <person name="Osoegawa K."/>
            <person name="de Jong P."/>
            <person name="Grimwood J."/>
            <person name="Chapman J.A."/>
            <person name="Shapiro H."/>
            <person name="Aerts A."/>
            <person name="Otillar R.P."/>
            <person name="Terry A.Y."/>
            <person name="Boore J.L."/>
            <person name="Grigoriev I.V."/>
            <person name="Lindberg D.R."/>
            <person name="Seaver E.C."/>
            <person name="Weisblat D.A."/>
            <person name="Putnam N.H."/>
            <person name="Rokhsar D.S."/>
        </authorList>
    </citation>
    <scope>NUCLEOTIDE SEQUENCE [LARGE SCALE GENOMIC DNA]</scope>
</reference>
<dbReference type="InterPro" id="IPR003817">
    <property type="entry name" value="PS_Dcarbxylase"/>
</dbReference>
<evidence type="ECO:0000256" key="7">
    <source>
        <dbReference type="ARBA" id="ARBA00023209"/>
    </source>
</evidence>
<evidence type="ECO:0000256" key="3">
    <source>
        <dbReference type="ARBA" id="ARBA00012243"/>
    </source>
</evidence>
<comment type="function">
    <text evidence="12">Catalyzes the formation of phosphatidylethanolamine (PtdEtn) from phosphatidylserine (PtdSer). Plays a central role in phospholipid metabolism and in the interorganelle trafficking of phosphatidylserine. May be involved in lipid droplet biogenesis at the endoplasmic reticulum membrane.</text>
</comment>
<dbReference type="NCBIfam" id="TIGR00163">
    <property type="entry name" value="PS_decarb"/>
    <property type="match status" value="1"/>
</dbReference>
<name>V4AKU5_LOTGI</name>
<keyword evidence="5" id="KW-0210">Decarboxylase</keyword>
<dbReference type="GO" id="GO:0004609">
    <property type="term" value="F:phosphatidylserine decarboxylase activity"/>
    <property type="evidence" value="ECO:0007669"/>
    <property type="project" value="UniProtKB-EC"/>
</dbReference>
<protein>
    <recommendedName>
        <fullName evidence="3">phosphatidylserine decarboxylase</fullName>
        <ecNumber evidence="3">4.1.1.65</ecNumber>
    </recommendedName>
</protein>
<keyword evidence="7" id="KW-0594">Phospholipid biosynthesis</keyword>
<dbReference type="PANTHER" id="PTHR10067:SF6">
    <property type="entry name" value="PHOSPHATIDYLSERINE DECARBOXYLASE PROENZYME, MITOCHONDRIAL"/>
    <property type="match status" value="1"/>
</dbReference>
<dbReference type="EC" id="4.1.1.65" evidence="3"/>
<evidence type="ECO:0000256" key="6">
    <source>
        <dbReference type="ARBA" id="ARBA00023098"/>
    </source>
</evidence>
<dbReference type="UniPathway" id="UPA00558"/>
<dbReference type="Proteomes" id="UP000030746">
    <property type="component" value="Unassembled WGS sequence"/>
</dbReference>
<keyword evidence="14" id="KW-1185">Reference proteome</keyword>
<evidence type="ECO:0000256" key="1">
    <source>
        <dbReference type="ARBA" id="ARBA00001928"/>
    </source>
</evidence>
<evidence type="ECO:0000256" key="5">
    <source>
        <dbReference type="ARBA" id="ARBA00022793"/>
    </source>
</evidence>
<evidence type="ECO:0000256" key="12">
    <source>
        <dbReference type="ARBA" id="ARBA00045136"/>
    </source>
</evidence>
<evidence type="ECO:0000256" key="10">
    <source>
        <dbReference type="ARBA" id="ARBA00023317"/>
    </source>
</evidence>
<evidence type="ECO:0000256" key="11">
    <source>
        <dbReference type="ARBA" id="ARBA00024326"/>
    </source>
</evidence>
<dbReference type="RefSeq" id="XP_009051607.1">
    <property type="nucleotide sequence ID" value="XM_009053359.1"/>
</dbReference>
<evidence type="ECO:0000256" key="4">
    <source>
        <dbReference type="ARBA" id="ARBA00022516"/>
    </source>
</evidence>
<keyword evidence="10" id="KW-0670">Pyruvate</keyword>
<keyword evidence="9" id="KW-1208">Phospholipid metabolism</keyword>
<dbReference type="EMBL" id="KB201304">
    <property type="protein sequence ID" value="ESO97757.1"/>
    <property type="molecule type" value="Genomic_DNA"/>
</dbReference>
<evidence type="ECO:0000313" key="14">
    <source>
        <dbReference type="Proteomes" id="UP000030746"/>
    </source>
</evidence>
<dbReference type="KEGG" id="lgi:LOTGIDRAFT_208898"/>
<dbReference type="GeneID" id="20246098"/>
<evidence type="ECO:0000256" key="9">
    <source>
        <dbReference type="ARBA" id="ARBA00023264"/>
    </source>
</evidence>
<keyword evidence="6" id="KW-0443">Lipid metabolism</keyword>
<organism evidence="13 14">
    <name type="scientific">Lottia gigantea</name>
    <name type="common">Giant owl limpet</name>
    <dbReference type="NCBI Taxonomy" id="225164"/>
    <lineage>
        <taxon>Eukaryota</taxon>
        <taxon>Metazoa</taxon>
        <taxon>Spiralia</taxon>
        <taxon>Lophotrochozoa</taxon>
        <taxon>Mollusca</taxon>
        <taxon>Gastropoda</taxon>
        <taxon>Patellogastropoda</taxon>
        <taxon>Lottioidea</taxon>
        <taxon>Lottiidae</taxon>
        <taxon>Lottia</taxon>
    </lineage>
</organism>
<dbReference type="OrthoDB" id="4330at2759"/>
<comment type="pathway">
    <text evidence="11">Phospholipid metabolism; phosphatidylethanolamine biosynthesis.</text>
</comment>
<dbReference type="Pfam" id="PF02666">
    <property type="entry name" value="PS_Dcarbxylase"/>
    <property type="match status" value="1"/>
</dbReference>
<dbReference type="InterPro" id="IPR033177">
    <property type="entry name" value="PSD-B"/>
</dbReference>
<sequence length="288" mass="32915">MPLKALSRLWGQINELNLPVFLRKPVIGLYIWMFGCKLDEAVEEDLKAYRNLSEFFRRQLKPHVRPVDLDHHITSPADGKVLHYGKVESGVLEQVKGITYSLKGFLGSNCTLSDDDFQKKLLKNPANELYHCVIYLSPGDYHRFHSPTLWTMNYRRHFPGELLSVSPGVARWVQGLFNFNERVVYTGDWEHGFFSMTAVGATNVGSIKIYCDKDLTTNSSLKHPEGSFYDKEFKQAIEVQKGEMFGEFNLGSTIVLVFEGPKDFEFKVDNNQKVQFGEAMGRVLTSTE</sequence>
<comment type="pathway">
    <text evidence="2">Lipid metabolism.</text>
</comment>
<dbReference type="GO" id="GO:0005739">
    <property type="term" value="C:mitochondrion"/>
    <property type="evidence" value="ECO:0007669"/>
    <property type="project" value="TreeGrafter"/>
</dbReference>
<gene>
    <name evidence="13" type="ORF">LOTGIDRAFT_208898</name>
</gene>
<evidence type="ECO:0000313" key="13">
    <source>
        <dbReference type="EMBL" id="ESO97757.1"/>
    </source>
</evidence>
<keyword evidence="4" id="KW-0444">Lipid biosynthesis</keyword>
<comment type="cofactor">
    <cofactor evidence="1">
        <name>pyruvate</name>
        <dbReference type="ChEBI" id="CHEBI:15361"/>
    </cofactor>
</comment>
<evidence type="ECO:0000256" key="8">
    <source>
        <dbReference type="ARBA" id="ARBA00023239"/>
    </source>
</evidence>